<protein>
    <submittedName>
        <fullName evidence="1">L-ascorbate metabolism protein UlaG, beta-lactamase superfamily</fullName>
    </submittedName>
</protein>
<organism evidence="1 2">
    <name type="scientific">Tropicimonas sediminicola</name>
    <dbReference type="NCBI Taxonomy" id="1031541"/>
    <lineage>
        <taxon>Bacteria</taxon>
        <taxon>Pseudomonadati</taxon>
        <taxon>Pseudomonadota</taxon>
        <taxon>Alphaproteobacteria</taxon>
        <taxon>Rhodobacterales</taxon>
        <taxon>Roseobacteraceae</taxon>
        <taxon>Tropicimonas</taxon>
    </lineage>
</organism>
<accession>A0A239MFE6</accession>
<dbReference type="PANTHER" id="PTHR39189">
    <property type="entry name" value="UPF0173 METAL-DEPENDENT HYDROLASE YTKL"/>
    <property type="match status" value="1"/>
</dbReference>
<dbReference type="RefSeq" id="WP_245838329.1">
    <property type="nucleotide sequence ID" value="NZ_FZOY01000017.1"/>
</dbReference>
<dbReference type="AlphaFoldDB" id="A0A239MFE6"/>
<dbReference type="Pfam" id="PF13483">
    <property type="entry name" value="Lactamase_B_3"/>
    <property type="match status" value="1"/>
</dbReference>
<keyword evidence="2" id="KW-1185">Reference proteome</keyword>
<evidence type="ECO:0000313" key="1">
    <source>
        <dbReference type="EMBL" id="SNT40698.1"/>
    </source>
</evidence>
<sequence length="313" mass="35541">MTTQMTESRMNEGMWAWRQPENHNRMIDVQSGAAPVLTPDSGEDSSFELAYFGGSAFRITAPSGLTLMIDPWRNLPTGNWDWYHYDFPRECVDIVLSTHAHFDHDAVHMVSASVVLDRLIGTYEFADVRITGIADKHVSDSTHNAYNWAEMTRRLTPVRTDPETNWRSYDNCILLLEVAGMKILHWGDNRPDAPQHVWDAMGEVDVLLLPVDGSQHVLSDAQSDEVAERLKAKVIVPHHYGIWNLTARASTMLPCDDWVQAHADPIRTESGTYRFSRDFVMAQAGRVVHFGENLAFEPPLQEGQELKDRRNTP</sequence>
<dbReference type="PANTHER" id="PTHR39189:SF1">
    <property type="entry name" value="UPF0173 METAL-DEPENDENT HYDROLASE YTKL"/>
    <property type="match status" value="1"/>
</dbReference>
<dbReference type="Gene3D" id="3.60.15.10">
    <property type="entry name" value="Ribonuclease Z/Hydroxyacylglutathione hydrolase-like"/>
    <property type="match status" value="1"/>
</dbReference>
<evidence type="ECO:0000313" key="2">
    <source>
        <dbReference type="Proteomes" id="UP000198426"/>
    </source>
</evidence>
<gene>
    <name evidence="1" type="ORF">SAMN05421757_11714</name>
</gene>
<dbReference type="Proteomes" id="UP000198426">
    <property type="component" value="Unassembled WGS sequence"/>
</dbReference>
<dbReference type="EMBL" id="FZOY01000017">
    <property type="protein sequence ID" value="SNT40698.1"/>
    <property type="molecule type" value="Genomic_DNA"/>
</dbReference>
<proteinExistence type="predicted"/>
<reference evidence="1 2" key="1">
    <citation type="submission" date="2017-06" db="EMBL/GenBank/DDBJ databases">
        <authorList>
            <person name="Kim H.J."/>
            <person name="Triplett B.A."/>
        </authorList>
    </citation>
    <scope>NUCLEOTIDE SEQUENCE [LARGE SCALE GENOMIC DNA]</scope>
    <source>
        <strain evidence="1 2">DSM 29339</strain>
    </source>
</reference>
<dbReference type="SUPFAM" id="SSF56281">
    <property type="entry name" value="Metallo-hydrolase/oxidoreductase"/>
    <property type="match status" value="1"/>
</dbReference>
<name>A0A239MFE6_9RHOB</name>
<dbReference type="InterPro" id="IPR036866">
    <property type="entry name" value="RibonucZ/Hydroxyglut_hydro"/>
</dbReference>